<evidence type="ECO:0000313" key="4">
    <source>
        <dbReference type="EMBL" id="QBK62038.1"/>
    </source>
</evidence>
<sequence length="399" mass="45882">MQENHFIRFGDFLKKARVEKGLTLEMISDDIKISVKYLKALEDSNIELFPNEVLASGFLRAYSEYLGVDVWYVSSLFKEYKKNLNSSYIGIKDEDQNINLNFVNEGGFGEKYFNLFKIDFYKMIKILLGVISVIVLILLILNFGGIKQFLGKIFKANHVARRTPRFHEVIFDKESFWNVVLGEGDFLSLIYGNSIAEYKISFLNDNLVIISNLENGRYIFKLGESQKINLDGTIRVKMVYDNYSQGNIQEAHVSLESFALNAEYVLETNLSKRFNILNWGFKVNGPKDRVISEYPTVYSSQNIVNIDLVINCLNNTFLRYADENNLYGKSLLASKGVPLILNFKNSVILFLSRLSDMNIILQGKDITSFLKSFGREIMAFQFFWLKTPGGFDLKVSEVY</sequence>
<dbReference type="EMBL" id="CP036557">
    <property type="protein sequence ID" value="QBK62038.1"/>
    <property type="molecule type" value="Genomic_DNA"/>
</dbReference>
<dbReference type="Proteomes" id="UP000291995">
    <property type="component" value="Chromosome"/>
</dbReference>
<dbReference type="SMART" id="SM00530">
    <property type="entry name" value="HTH_XRE"/>
    <property type="match status" value="1"/>
</dbReference>
<feature type="domain" description="HTH cro/C1-type" evidence="2">
    <location>
        <begin position="12"/>
        <end position="73"/>
    </location>
</feature>
<feature type="transmembrane region" description="Helical" evidence="1">
    <location>
        <begin position="126"/>
        <end position="146"/>
    </location>
</feature>
<dbReference type="InterPro" id="IPR010982">
    <property type="entry name" value="Lambda_DNA-bd_dom_sf"/>
</dbReference>
<dbReference type="Gene3D" id="1.10.260.40">
    <property type="entry name" value="lambda repressor-like DNA-binding domains"/>
    <property type="match status" value="1"/>
</dbReference>
<dbReference type="InterPro" id="IPR001387">
    <property type="entry name" value="Cro/C1-type_HTH"/>
</dbReference>
<dbReference type="RefSeq" id="WP_025443803.1">
    <property type="nucleotide sequence ID" value="NZ_AP024371.1"/>
</dbReference>
<gene>
    <name evidence="3" type="ORF">CNO13_02555</name>
    <name evidence="4" type="ORF">EZU67_02555</name>
</gene>
<evidence type="ECO:0000313" key="5">
    <source>
        <dbReference type="Proteomes" id="UP000230633"/>
    </source>
</evidence>
<evidence type="ECO:0000256" key="1">
    <source>
        <dbReference type="SAM" id="Phobius"/>
    </source>
</evidence>
<evidence type="ECO:0000313" key="6">
    <source>
        <dbReference type="Proteomes" id="UP000291995"/>
    </source>
</evidence>
<dbReference type="PANTHER" id="PTHR34475:SF1">
    <property type="entry name" value="CYTOSKELETON PROTEIN RODZ"/>
    <property type="match status" value="1"/>
</dbReference>
<dbReference type="AlphaFoldDB" id="A0AAP8YWI7"/>
<dbReference type="Proteomes" id="UP000230633">
    <property type="component" value="Chromosome"/>
</dbReference>
<dbReference type="GO" id="GO:0003677">
    <property type="term" value="F:DNA binding"/>
    <property type="evidence" value="ECO:0007669"/>
    <property type="project" value="InterPro"/>
</dbReference>
<dbReference type="PANTHER" id="PTHR34475">
    <property type="match status" value="1"/>
</dbReference>
<keyword evidence="1" id="KW-0472">Membrane</keyword>
<reference evidence="4" key="2">
    <citation type="submission" date="2022-12" db="EMBL/GenBank/DDBJ databases">
        <title>Whole genome sequencing of Borrelia miyamotoi strains isolated at the Russian territory.</title>
        <authorList>
            <person name="Kuleshov K.V."/>
            <person name="Platonov A.E."/>
            <person name="Goptar I.A."/>
            <person name="Shipulin G.A."/>
            <person name="Markelov M.L."/>
            <person name="Koetsveld J."/>
            <person name="Kolyasnikova N.M."/>
            <person name="Sarksyan D.S."/>
            <person name="Toporkova M.G."/>
            <person name="Hovius J.W."/>
        </authorList>
    </citation>
    <scope>NUCLEOTIDE SEQUENCE</scope>
    <source>
        <strain evidence="4">Yekat-76</strain>
    </source>
</reference>
<reference evidence="6" key="1">
    <citation type="submission" date="2019-03" db="EMBL/GenBank/DDBJ databases">
        <title>Whole genome sequencing of Borrelia miyamotoi strains isolated at the Russian territory.</title>
        <authorList>
            <person name="Kuleshov K.V."/>
            <person name="Platonov A.E."/>
            <person name="Goptar I.A."/>
            <person name="Shipulin G.A."/>
            <person name="Markelov M.L."/>
            <person name="Koetsveld J."/>
            <person name="Kolyasnikova N.M."/>
            <person name="Sarksyan D.S."/>
            <person name="Toporkova M.G."/>
            <person name="Hovius J.W."/>
        </authorList>
    </citation>
    <scope>NUCLEOTIDE SEQUENCE [LARGE SCALE GENOMIC DNA]</scope>
    <source>
        <strain evidence="3 5">Yekat-1</strain>
        <strain evidence="6">Yekat-76</strain>
    </source>
</reference>
<keyword evidence="1" id="KW-0812">Transmembrane</keyword>
<dbReference type="CDD" id="cd00093">
    <property type="entry name" value="HTH_XRE"/>
    <property type="match status" value="1"/>
</dbReference>
<dbReference type="InterPro" id="IPR050400">
    <property type="entry name" value="Bact_Cytoskel_RodZ"/>
</dbReference>
<organism evidence="4 6">
    <name type="scientific">Borrelia miyamotoi</name>
    <dbReference type="NCBI Taxonomy" id="47466"/>
    <lineage>
        <taxon>Bacteria</taxon>
        <taxon>Pseudomonadati</taxon>
        <taxon>Spirochaetota</taxon>
        <taxon>Spirochaetia</taxon>
        <taxon>Spirochaetales</taxon>
        <taxon>Borreliaceae</taxon>
        <taxon>Borrelia</taxon>
    </lineage>
</organism>
<evidence type="ECO:0000313" key="3">
    <source>
        <dbReference type="EMBL" id="ATQ16048.1"/>
    </source>
</evidence>
<keyword evidence="1" id="KW-1133">Transmembrane helix</keyword>
<name>A0AAP8YWI7_9SPIR</name>
<protein>
    <submittedName>
        <fullName evidence="4">Helix-turn-helix domain-containing protein</fullName>
    </submittedName>
</protein>
<evidence type="ECO:0000259" key="2">
    <source>
        <dbReference type="SMART" id="SM00530"/>
    </source>
</evidence>
<dbReference type="GeneID" id="75118052"/>
<dbReference type="Pfam" id="PF13413">
    <property type="entry name" value="HTH_25"/>
    <property type="match status" value="1"/>
</dbReference>
<dbReference type="EMBL" id="CP024333">
    <property type="protein sequence ID" value="ATQ16048.1"/>
    <property type="molecule type" value="Genomic_DNA"/>
</dbReference>
<dbReference type="SUPFAM" id="SSF47413">
    <property type="entry name" value="lambda repressor-like DNA-binding domains"/>
    <property type="match status" value="1"/>
</dbReference>
<accession>A0AAP8YWI7</accession>
<proteinExistence type="predicted"/>
<keyword evidence="5" id="KW-1185">Reference proteome</keyword>